<dbReference type="PANTHER" id="PTHR13932">
    <property type="entry name" value="COPROPORPHYRINIGEN III OXIDASE"/>
    <property type="match status" value="1"/>
</dbReference>
<keyword evidence="2" id="KW-0963">Cytoplasm</keyword>
<keyword evidence="2" id="KW-0004">4Fe-4S</keyword>
<dbReference type="InterPro" id="IPR006638">
    <property type="entry name" value="Elp3/MiaA/NifB-like_rSAM"/>
</dbReference>
<dbReference type="PROSITE" id="PS51918">
    <property type="entry name" value="RADICAL_SAM"/>
    <property type="match status" value="1"/>
</dbReference>
<dbReference type="SFLD" id="SFLDF00562">
    <property type="entry name" value="HemN-like__clustered_with_heat"/>
    <property type="match status" value="1"/>
</dbReference>
<dbReference type="Gene3D" id="3.80.30.20">
    <property type="entry name" value="tm_1862 like domain"/>
    <property type="match status" value="1"/>
</dbReference>
<feature type="domain" description="Radical SAM core" evidence="3">
    <location>
        <begin position="1"/>
        <end position="242"/>
    </location>
</feature>
<protein>
    <recommendedName>
        <fullName evidence="2">Heme chaperone HemW</fullName>
    </recommendedName>
</protein>
<dbReference type="InterPro" id="IPR058240">
    <property type="entry name" value="rSAM_sf"/>
</dbReference>
<dbReference type="InterPro" id="IPR010723">
    <property type="entry name" value="HemN_C"/>
</dbReference>
<dbReference type="GO" id="GO:0051539">
    <property type="term" value="F:4 iron, 4 sulfur cluster binding"/>
    <property type="evidence" value="ECO:0007669"/>
    <property type="project" value="UniProtKB-UniRule"/>
</dbReference>
<evidence type="ECO:0000313" key="5">
    <source>
        <dbReference type="Proteomes" id="UP000318709"/>
    </source>
</evidence>
<dbReference type="Pfam" id="PF04055">
    <property type="entry name" value="Radical_SAM"/>
    <property type="match status" value="1"/>
</dbReference>
<evidence type="ECO:0000259" key="3">
    <source>
        <dbReference type="PROSITE" id="PS51918"/>
    </source>
</evidence>
<dbReference type="KEGG" id="swf:E3E12_05535"/>
<dbReference type="OrthoDB" id="9808022at2"/>
<evidence type="ECO:0000256" key="2">
    <source>
        <dbReference type="RuleBase" id="RU364116"/>
    </source>
</evidence>
<dbReference type="CDD" id="cd01335">
    <property type="entry name" value="Radical_SAM"/>
    <property type="match status" value="1"/>
</dbReference>
<sequence>MGEAMALYVHWPFCLSKCPYCDFNSHVRRNQDVQSYAQALLDELRHEVGRLYKPDGQRPHLRSVYFGGGTPSLMPPESVAALIEETKALFTWAPDIEITLEANPTSSEAERFAAFRQAGVNRLSLGVQSLDDAQLKFLGRQHNTAQARSVLERARRQFPRLSFDLIYARPGQTLGAWQRELDEALDLCADHLALYQLTIEPGTAFERAFGRGAFKLPTDETATALYKATAEACARHGLHPYEVSNYARPGQESLHNLTYWRYGPYLGIGAGAHSRVRYQPKRGSQQASPLTAIMRPRVPEQWRRQVQQQGASMAEQEQLSPQDCAREALLMGLRLREGIQAERFKRHTGQDLWQSVEQAFMEEAVAAGWLVAGPEGLRATAAGRLRLDAILPSLVA</sequence>
<dbReference type="GO" id="GO:0005737">
    <property type="term" value="C:cytoplasm"/>
    <property type="evidence" value="ECO:0007669"/>
    <property type="project" value="UniProtKB-SubCell"/>
</dbReference>
<proteinExistence type="inferred from homology"/>
<dbReference type="InterPro" id="IPR034505">
    <property type="entry name" value="Coproporphyrinogen-III_oxidase"/>
</dbReference>
<dbReference type="SFLD" id="SFLDF00288">
    <property type="entry name" value="HemN-like__clustered_with_nucl"/>
    <property type="match status" value="1"/>
</dbReference>
<keyword evidence="2" id="KW-0349">Heme</keyword>
<dbReference type="InterPro" id="IPR023404">
    <property type="entry name" value="rSAM_horseshoe"/>
</dbReference>
<dbReference type="InterPro" id="IPR004559">
    <property type="entry name" value="HemW-like"/>
</dbReference>
<dbReference type="GO" id="GO:0004109">
    <property type="term" value="F:coproporphyrinogen oxidase activity"/>
    <property type="evidence" value="ECO:0007669"/>
    <property type="project" value="InterPro"/>
</dbReference>
<comment type="subcellular location">
    <subcellularLocation>
        <location evidence="2">Cytoplasm</location>
    </subcellularLocation>
</comment>
<keyword evidence="2" id="KW-0143">Chaperone</keyword>
<dbReference type="Pfam" id="PF06969">
    <property type="entry name" value="HemN_C"/>
    <property type="match status" value="1"/>
</dbReference>
<dbReference type="EMBL" id="CP038231">
    <property type="protein sequence ID" value="QDH14418.1"/>
    <property type="molecule type" value="Genomic_DNA"/>
</dbReference>
<dbReference type="GO" id="GO:0046872">
    <property type="term" value="F:metal ion binding"/>
    <property type="evidence" value="ECO:0007669"/>
    <property type="project" value="UniProtKB-UniRule"/>
</dbReference>
<dbReference type="InterPro" id="IPR007197">
    <property type="entry name" value="rSAM"/>
</dbReference>
<reference evidence="4 5" key="1">
    <citation type="submission" date="2019-03" db="EMBL/GenBank/DDBJ databases">
        <title>The complete genome sequence of Swingsia_sp. F3b2 LMG30590(T).</title>
        <authorList>
            <person name="Chua K.-O."/>
            <person name="Chan K.-G."/>
            <person name="See-Too W.-S."/>
        </authorList>
    </citation>
    <scope>NUCLEOTIDE SEQUENCE [LARGE SCALE GENOMIC DNA]</scope>
    <source>
        <strain evidence="4 5">F3b2</strain>
    </source>
</reference>
<organism evidence="4 5">
    <name type="scientific">Formicincola oecophyllae</name>
    <dbReference type="NCBI Taxonomy" id="2558361"/>
    <lineage>
        <taxon>Bacteria</taxon>
        <taxon>Pseudomonadati</taxon>
        <taxon>Pseudomonadota</taxon>
        <taxon>Alphaproteobacteria</taxon>
        <taxon>Acetobacterales</taxon>
        <taxon>Acetobacteraceae</taxon>
        <taxon>Formicincola</taxon>
    </lineage>
</organism>
<keyword evidence="2" id="KW-0479">Metal-binding</keyword>
<name>A0A4Y6UCW4_9PROT</name>
<keyword evidence="2" id="KW-0408">Iron</keyword>
<dbReference type="NCBIfam" id="TIGR00539">
    <property type="entry name" value="hemN_rel"/>
    <property type="match status" value="1"/>
</dbReference>
<gene>
    <name evidence="4" type="ORF">E3E12_05535</name>
</gene>
<evidence type="ECO:0000256" key="1">
    <source>
        <dbReference type="ARBA" id="ARBA00006100"/>
    </source>
</evidence>
<dbReference type="AlphaFoldDB" id="A0A4Y6UCW4"/>
<dbReference type="SFLD" id="SFLDS00029">
    <property type="entry name" value="Radical_SAM"/>
    <property type="match status" value="1"/>
</dbReference>
<dbReference type="GO" id="GO:0006779">
    <property type="term" value="P:porphyrin-containing compound biosynthetic process"/>
    <property type="evidence" value="ECO:0007669"/>
    <property type="project" value="InterPro"/>
</dbReference>
<accession>A0A4Y6UCW4</accession>
<keyword evidence="2" id="KW-0411">Iron-sulfur</keyword>
<keyword evidence="2" id="KW-0949">S-adenosyl-L-methionine</keyword>
<dbReference type="SFLD" id="SFLDG01065">
    <property type="entry name" value="anaerobic_coproporphyrinogen-I"/>
    <property type="match status" value="1"/>
</dbReference>
<comment type="function">
    <text evidence="2">Probably acts as a heme chaperone, transferring heme to an unknown acceptor. Binds one molecule of heme per monomer, possibly covalently. Binds 1 [4Fe-4S] cluster. The cluster is coordinated with 3 cysteines and an exchangeable S-adenosyl-L-methionine.</text>
</comment>
<keyword evidence="5" id="KW-1185">Reference proteome</keyword>
<dbReference type="PANTHER" id="PTHR13932:SF5">
    <property type="entry name" value="RADICAL S-ADENOSYL METHIONINE DOMAIN-CONTAINING PROTEIN 1, MITOCHONDRIAL"/>
    <property type="match status" value="1"/>
</dbReference>
<dbReference type="SUPFAM" id="SSF102114">
    <property type="entry name" value="Radical SAM enzymes"/>
    <property type="match status" value="1"/>
</dbReference>
<evidence type="ECO:0000313" key="4">
    <source>
        <dbReference type="EMBL" id="QDH14418.1"/>
    </source>
</evidence>
<comment type="similarity">
    <text evidence="1">Belongs to the anaerobic coproporphyrinogen-III oxidase family. HemW subfamily.</text>
</comment>
<dbReference type="Proteomes" id="UP000318709">
    <property type="component" value="Chromosome"/>
</dbReference>
<dbReference type="SMART" id="SM00729">
    <property type="entry name" value="Elp3"/>
    <property type="match status" value="1"/>
</dbReference>